<keyword evidence="2" id="KW-1185">Reference proteome</keyword>
<sequence>MMRWNCVQYIDELDTLVDRCGSCYDGIAYARLVCVRCMRITMRIVNVGALSRIYEDLTPKRTYIVMWAPGLDNARLSLGDDAQALIWDLQNMPRPVEDPILAYSAGGEHKDTFIIECAAEVSTRNFKCKVLVGFYALLLRRNSRSIKYTGQPRFPTGFQFAMRID</sequence>
<evidence type="ECO:0008006" key="3">
    <source>
        <dbReference type="Google" id="ProtNLM"/>
    </source>
</evidence>
<evidence type="ECO:0000313" key="2">
    <source>
        <dbReference type="Proteomes" id="UP000230423"/>
    </source>
</evidence>
<gene>
    <name evidence="1" type="ORF">TELCIR_15848</name>
</gene>
<evidence type="ECO:0000313" key="1">
    <source>
        <dbReference type="EMBL" id="PIO62589.1"/>
    </source>
</evidence>
<protein>
    <recommendedName>
        <fullName evidence="3">WD domain, G-beta repeat protein</fullName>
    </recommendedName>
</protein>
<proteinExistence type="predicted"/>
<organism evidence="1 2">
    <name type="scientific">Teladorsagia circumcincta</name>
    <name type="common">Brown stomach worm</name>
    <name type="synonym">Ostertagia circumcincta</name>
    <dbReference type="NCBI Taxonomy" id="45464"/>
    <lineage>
        <taxon>Eukaryota</taxon>
        <taxon>Metazoa</taxon>
        <taxon>Ecdysozoa</taxon>
        <taxon>Nematoda</taxon>
        <taxon>Chromadorea</taxon>
        <taxon>Rhabditida</taxon>
        <taxon>Rhabditina</taxon>
        <taxon>Rhabditomorpha</taxon>
        <taxon>Strongyloidea</taxon>
        <taxon>Trichostrongylidae</taxon>
        <taxon>Teladorsagia</taxon>
    </lineage>
</organism>
<accession>A0A2G9TX36</accession>
<dbReference type="EMBL" id="KZ351917">
    <property type="protein sequence ID" value="PIO62589.1"/>
    <property type="molecule type" value="Genomic_DNA"/>
</dbReference>
<dbReference type="OrthoDB" id="24670at2759"/>
<name>A0A2G9TX36_TELCI</name>
<dbReference type="Proteomes" id="UP000230423">
    <property type="component" value="Unassembled WGS sequence"/>
</dbReference>
<reference evidence="1 2" key="1">
    <citation type="submission" date="2015-09" db="EMBL/GenBank/DDBJ databases">
        <title>Draft genome of the parasitic nematode Teladorsagia circumcincta isolate WARC Sus (inbred).</title>
        <authorList>
            <person name="Mitreva M."/>
        </authorList>
    </citation>
    <scope>NUCLEOTIDE SEQUENCE [LARGE SCALE GENOMIC DNA]</scope>
    <source>
        <strain evidence="1 2">S</strain>
    </source>
</reference>
<dbReference type="AlphaFoldDB" id="A0A2G9TX36"/>